<keyword evidence="2" id="KW-0732">Signal</keyword>
<organism evidence="3 4">
    <name type="scientific">Bordetella genomosp. 7</name>
    <dbReference type="NCBI Taxonomy" id="1416805"/>
    <lineage>
        <taxon>Bacteria</taxon>
        <taxon>Pseudomonadati</taxon>
        <taxon>Pseudomonadota</taxon>
        <taxon>Betaproteobacteria</taxon>
        <taxon>Burkholderiales</taxon>
        <taxon>Alcaligenaceae</taxon>
        <taxon>Bordetella</taxon>
    </lineage>
</organism>
<evidence type="ECO:0000256" key="2">
    <source>
        <dbReference type="SAM" id="SignalP"/>
    </source>
</evidence>
<dbReference type="Proteomes" id="UP000216947">
    <property type="component" value="Unassembled WGS sequence"/>
</dbReference>
<accession>A0A261QUE4</accession>
<dbReference type="RefSeq" id="WP_038852136.1">
    <property type="nucleotide sequence ID" value="NZ_NEVI01000022.1"/>
</dbReference>
<evidence type="ECO:0000313" key="4">
    <source>
        <dbReference type="Proteomes" id="UP000216947"/>
    </source>
</evidence>
<feature type="compositionally biased region" description="Polar residues" evidence="1">
    <location>
        <begin position="62"/>
        <end position="75"/>
    </location>
</feature>
<dbReference type="EMBL" id="NEVK01000008">
    <property type="protein sequence ID" value="OZI16398.1"/>
    <property type="molecule type" value="Genomic_DNA"/>
</dbReference>
<dbReference type="PROSITE" id="PS51257">
    <property type="entry name" value="PROKAR_LIPOPROTEIN"/>
    <property type="match status" value="1"/>
</dbReference>
<feature type="chain" id="PRO_5012040090" description="Lipoprotein" evidence="2">
    <location>
        <begin position="20"/>
        <end position="75"/>
    </location>
</feature>
<feature type="signal peptide" evidence="2">
    <location>
        <begin position="1"/>
        <end position="19"/>
    </location>
</feature>
<dbReference type="AlphaFoldDB" id="A0A261QUE4"/>
<gene>
    <name evidence="3" type="ORF">CAL19_17070</name>
</gene>
<evidence type="ECO:0000256" key="1">
    <source>
        <dbReference type="SAM" id="MobiDB-lite"/>
    </source>
</evidence>
<sequence>MMTRIAYAGLLALALAACSEPSQEVRSGTNTGEPLYAGTGSNFVAPGWKPGDKASWSRELNLRTQRGQNEYNKVN</sequence>
<proteinExistence type="predicted"/>
<comment type="caution">
    <text evidence="3">The sequence shown here is derived from an EMBL/GenBank/DDBJ whole genome shotgun (WGS) entry which is preliminary data.</text>
</comment>
<keyword evidence="4" id="KW-1185">Reference proteome</keyword>
<reference evidence="4" key="1">
    <citation type="submission" date="2017-05" db="EMBL/GenBank/DDBJ databases">
        <title>Complete and WGS of Bordetella genogroups.</title>
        <authorList>
            <person name="Spilker T."/>
            <person name="Lipuma J."/>
        </authorList>
    </citation>
    <scope>NUCLEOTIDE SEQUENCE [LARGE SCALE GENOMIC DNA]</scope>
    <source>
        <strain evidence="4">AU18089</strain>
    </source>
</reference>
<protein>
    <recommendedName>
        <fullName evidence="5">Lipoprotein</fullName>
    </recommendedName>
</protein>
<evidence type="ECO:0008006" key="5">
    <source>
        <dbReference type="Google" id="ProtNLM"/>
    </source>
</evidence>
<name>A0A261QUE4_9BORD</name>
<feature type="region of interest" description="Disordered" evidence="1">
    <location>
        <begin position="54"/>
        <end position="75"/>
    </location>
</feature>
<evidence type="ECO:0000313" key="3">
    <source>
        <dbReference type="EMBL" id="OZI16398.1"/>
    </source>
</evidence>
<dbReference type="OrthoDB" id="8662382at2"/>